<comment type="caution">
    <text evidence="2">The sequence shown here is derived from an EMBL/GenBank/DDBJ whole genome shotgun (WGS) entry which is preliminary data.</text>
</comment>
<accession>A0A9P3LCV0</accession>
<feature type="compositionally biased region" description="Basic and acidic residues" evidence="1">
    <location>
        <begin position="58"/>
        <end position="81"/>
    </location>
</feature>
<dbReference type="EMBL" id="BPQB01000017">
    <property type="protein sequence ID" value="GJE90580.1"/>
    <property type="molecule type" value="Genomic_DNA"/>
</dbReference>
<keyword evidence="3" id="KW-1185">Reference proteome</keyword>
<sequence length="341" mass="36570">MSTTNNTAHPSAPRAPLPRTPWDPIRPLAGPFPAAGTFDIPVLDRPAAPKAPPPPPTRAEKAEERAQRAERRAAERARAEVEGVAATPRRRAPTRPKPQKMDVLPPAVAQSITDRGDATSYSDDIPADGLGSASMDTAIPAVQPMRLASPAPPADCLEVDLALDRLSLELLDLDTACHIKSIDDLQPTAASQGTDAGCPPPPPAWSLPDSGEAYSANGVSGPHNETLPAFQSNAPEDRQRHSSAQAHDDTREHYAAKYSDPRNNITEHPATHLAPLASALLDMDVDEECSPKAQLVDDSGALRFPLSSERCSARQPGPRATVHPPRDAWEAWRERKRADIV</sequence>
<feature type="region of interest" description="Disordered" evidence="1">
    <location>
        <begin position="308"/>
        <end position="328"/>
    </location>
</feature>
<reference evidence="2 3" key="1">
    <citation type="submission" date="2021-08" db="EMBL/GenBank/DDBJ databases">
        <title>Draft Genome Sequence of Phanerochaete sordida strain YK-624.</title>
        <authorList>
            <person name="Mori T."/>
            <person name="Dohra H."/>
            <person name="Suzuki T."/>
            <person name="Kawagishi H."/>
            <person name="Hirai H."/>
        </authorList>
    </citation>
    <scope>NUCLEOTIDE SEQUENCE [LARGE SCALE GENOMIC DNA]</scope>
    <source>
        <strain evidence="2 3">YK-624</strain>
    </source>
</reference>
<organism evidence="2 3">
    <name type="scientific">Phanerochaete sordida</name>
    <dbReference type="NCBI Taxonomy" id="48140"/>
    <lineage>
        <taxon>Eukaryota</taxon>
        <taxon>Fungi</taxon>
        <taxon>Dikarya</taxon>
        <taxon>Basidiomycota</taxon>
        <taxon>Agaricomycotina</taxon>
        <taxon>Agaricomycetes</taxon>
        <taxon>Polyporales</taxon>
        <taxon>Phanerochaetaceae</taxon>
        <taxon>Phanerochaete</taxon>
    </lineage>
</organism>
<name>A0A9P3LCV0_9APHY</name>
<evidence type="ECO:0000313" key="3">
    <source>
        <dbReference type="Proteomes" id="UP000703269"/>
    </source>
</evidence>
<feature type="compositionally biased region" description="Basic residues" evidence="1">
    <location>
        <begin position="88"/>
        <end position="98"/>
    </location>
</feature>
<evidence type="ECO:0000313" key="2">
    <source>
        <dbReference type="EMBL" id="GJE90580.1"/>
    </source>
</evidence>
<gene>
    <name evidence="2" type="ORF">PsYK624_067230</name>
</gene>
<feature type="compositionally biased region" description="Basic and acidic residues" evidence="1">
    <location>
        <begin position="235"/>
        <end position="250"/>
    </location>
</feature>
<proteinExistence type="predicted"/>
<feature type="region of interest" description="Disordered" evidence="1">
    <location>
        <begin position="1"/>
        <end position="102"/>
    </location>
</feature>
<feature type="region of interest" description="Disordered" evidence="1">
    <location>
        <begin position="188"/>
        <end position="250"/>
    </location>
</feature>
<protein>
    <submittedName>
        <fullName evidence="2">Uncharacterized protein</fullName>
    </submittedName>
</protein>
<dbReference type="Proteomes" id="UP000703269">
    <property type="component" value="Unassembled WGS sequence"/>
</dbReference>
<dbReference type="AlphaFoldDB" id="A0A9P3LCV0"/>
<evidence type="ECO:0000256" key="1">
    <source>
        <dbReference type="SAM" id="MobiDB-lite"/>
    </source>
</evidence>